<evidence type="ECO:0000256" key="6">
    <source>
        <dbReference type="ARBA" id="ARBA00023027"/>
    </source>
</evidence>
<organism evidence="10">
    <name type="scientific">Castellaniella ginsengisoli</name>
    <dbReference type="NCBI Taxonomy" id="546114"/>
    <lineage>
        <taxon>Bacteria</taxon>
        <taxon>Pseudomonadati</taxon>
        <taxon>Pseudomonadota</taxon>
        <taxon>Betaproteobacteria</taxon>
        <taxon>Burkholderiales</taxon>
        <taxon>Alcaligenaceae</taxon>
        <taxon>Castellaniella</taxon>
    </lineage>
</organism>
<feature type="domain" description="Nitroreductase" evidence="9">
    <location>
        <begin position="12"/>
        <end position="167"/>
    </location>
</feature>
<evidence type="ECO:0000256" key="7">
    <source>
        <dbReference type="PIRNR" id="PIRNR000232"/>
    </source>
</evidence>
<dbReference type="EMBL" id="CP158252">
    <property type="protein sequence ID" value="XDJ40977.1"/>
    <property type="molecule type" value="Genomic_DNA"/>
</dbReference>
<dbReference type="InterPro" id="IPR026021">
    <property type="entry name" value="YdjA-like"/>
</dbReference>
<dbReference type="Gene3D" id="3.40.109.10">
    <property type="entry name" value="NADH Oxidase"/>
    <property type="match status" value="1"/>
</dbReference>
<dbReference type="Pfam" id="PF00881">
    <property type="entry name" value="Nitroreductase"/>
    <property type="match status" value="1"/>
</dbReference>
<evidence type="ECO:0000256" key="8">
    <source>
        <dbReference type="PIRSR" id="PIRSR000232-1"/>
    </source>
</evidence>
<dbReference type="PIRSF" id="PIRSF000232">
    <property type="entry name" value="YdjA"/>
    <property type="match status" value="1"/>
</dbReference>
<dbReference type="PANTHER" id="PTHR43821">
    <property type="entry name" value="NAD(P)H NITROREDUCTASE YDJA-RELATED"/>
    <property type="match status" value="1"/>
</dbReference>
<keyword evidence="5 7" id="KW-0560">Oxidoreductase</keyword>
<protein>
    <recommendedName>
        <fullName evidence="7">Putative NAD(P)H nitroreductase</fullName>
        <ecNumber evidence="7">1.-.-.-</ecNumber>
    </recommendedName>
</protein>
<dbReference type="EC" id="1.-.-.-" evidence="7"/>
<keyword evidence="4 7" id="KW-0521">NADP</keyword>
<sequence>MTMSPLFDVLLGRQSVKFVQAPGPTDDQLDLILQAALRAPDHGAVRPWRFVLVRGADVPALVDVGVQAGLAAGAPLPQPKVDNARKWLSKVPLVIALGCRPDPTGRIPEHESLLAVGAAVMNMLNAAHALGFGAFWSTGMGTYLDGVGETLGFDALDERFMGYLAIGTPIDAPHPVERPDWRDHVSEWHAPARA</sequence>
<dbReference type="PANTHER" id="PTHR43821:SF1">
    <property type="entry name" value="NAD(P)H NITROREDUCTASE YDJA-RELATED"/>
    <property type="match status" value="1"/>
</dbReference>
<dbReference type="RefSeq" id="WP_368642989.1">
    <property type="nucleotide sequence ID" value="NZ_CP158252.1"/>
</dbReference>
<dbReference type="CDD" id="cd02135">
    <property type="entry name" value="YdjA-like"/>
    <property type="match status" value="1"/>
</dbReference>
<comment type="cofactor">
    <cofactor evidence="8">
        <name>FMN</name>
        <dbReference type="ChEBI" id="CHEBI:58210"/>
    </cofactor>
    <text evidence="8">Binds 1 FMN per subunit.</text>
</comment>
<feature type="binding site" description="in other chain" evidence="8">
    <location>
        <begin position="13"/>
        <end position="15"/>
    </location>
    <ligand>
        <name>FMN</name>
        <dbReference type="ChEBI" id="CHEBI:58210"/>
        <note>ligand shared between dimeric partners</note>
    </ligand>
</feature>
<proteinExistence type="inferred from homology"/>
<feature type="binding site" description="in other chain" evidence="8">
    <location>
        <begin position="136"/>
        <end position="138"/>
    </location>
    <ligand>
        <name>FMN</name>
        <dbReference type="ChEBI" id="CHEBI:58210"/>
        <note>ligand shared between dimeric partners</note>
    </ligand>
</feature>
<gene>
    <name evidence="10" type="ORF">ABRY99_08400</name>
</gene>
<evidence type="ECO:0000256" key="1">
    <source>
        <dbReference type="ARBA" id="ARBA00007118"/>
    </source>
</evidence>
<evidence type="ECO:0000256" key="3">
    <source>
        <dbReference type="ARBA" id="ARBA00022643"/>
    </source>
</evidence>
<dbReference type="GO" id="GO:0016491">
    <property type="term" value="F:oxidoreductase activity"/>
    <property type="evidence" value="ECO:0007669"/>
    <property type="project" value="UniProtKB-UniRule"/>
</dbReference>
<feature type="binding site" evidence="8">
    <location>
        <position position="42"/>
    </location>
    <ligand>
        <name>FMN</name>
        <dbReference type="ChEBI" id="CHEBI:58210"/>
        <note>ligand shared between dimeric partners</note>
    </ligand>
</feature>
<dbReference type="InterPro" id="IPR000415">
    <property type="entry name" value="Nitroreductase-like"/>
</dbReference>
<dbReference type="SUPFAM" id="SSF55469">
    <property type="entry name" value="FMN-dependent nitroreductase-like"/>
    <property type="match status" value="1"/>
</dbReference>
<evidence type="ECO:0000313" key="10">
    <source>
        <dbReference type="EMBL" id="XDJ40977.1"/>
    </source>
</evidence>
<dbReference type="InterPro" id="IPR052530">
    <property type="entry name" value="NAD(P)H_nitroreductase"/>
</dbReference>
<keyword evidence="3 7" id="KW-0288">FMN</keyword>
<evidence type="ECO:0000259" key="9">
    <source>
        <dbReference type="Pfam" id="PF00881"/>
    </source>
</evidence>
<evidence type="ECO:0000256" key="2">
    <source>
        <dbReference type="ARBA" id="ARBA00022630"/>
    </source>
</evidence>
<keyword evidence="2 7" id="KW-0285">Flavoprotein</keyword>
<feature type="binding site" evidence="8">
    <location>
        <position position="38"/>
    </location>
    <ligand>
        <name>FMN</name>
        <dbReference type="ChEBI" id="CHEBI:58210"/>
        <note>ligand shared between dimeric partners</note>
    </ligand>
</feature>
<evidence type="ECO:0000256" key="5">
    <source>
        <dbReference type="ARBA" id="ARBA00023002"/>
    </source>
</evidence>
<evidence type="ECO:0000256" key="4">
    <source>
        <dbReference type="ARBA" id="ARBA00022857"/>
    </source>
</evidence>
<keyword evidence="6 7" id="KW-0520">NAD</keyword>
<reference evidence="10" key="1">
    <citation type="submission" date="2024-05" db="EMBL/GenBank/DDBJ databases">
        <authorList>
            <person name="Luo Y.-C."/>
            <person name="Nicholds J."/>
            <person name="Mortimer T."/>
            <person name="Maboni G."/>
        </authorList>
    </citation>
    <scope>NUCLEOTIDE SEQUENCE</scope>
    <source>
        <strain evidence="10">153920</strain>
    </source>
</reference>
<comment type="similarity">
    <text evidence="1 7">Belongs to the nitroreductase family.</text>
</comment>
<accession>A0AB39CFY2</accession>
<dbReference type="InterPro" id="IPR029479">
    <property type="entry name" value="Nitroreductase"/>
</dbReference>
<dbReference type="AlphaFoldDB" id="A0AB39CFY2"/>
<name>A0AB39CFY2_9BURK</name>